<evidence type="ECO:0000256" key="1">
    <source>
        <dbReference type="ARBA" id="ARBA00022690"/>
    </source>
</evidence>
<accession>A0A1J1HNS7</accession>
<comment type="similarity">
    <text evidence="3">Belongs to the serpin family.</text>
</comment>
<dbReference type="CDD" id="cd00172">
    <property type="entry name" value="serpin"/>
    <property type="match status" value="1"/>
</dbReference>
<dbReference type="GO" id="GO:0004867">
    <property type="term" value="F:serine-type endopeptidase inhibitor activity"/>
    <property type="evidence" value="ECO:0007669"/>
    <property type="project" value="UniProtKB-KW"/>
</dbReference>
<evidence type="ECO:0000256" key="5">
    <source>
        <dbReference type="SAM" id="SignalP"/>
    </source>
</evidence>
<dbReference type="GO" id="GO:0005615">
    <property type="term" value="C:extracellular space"/>
    <property type="evidence" value="ECO:0007669"/>
    <property type="project" value="InterPro"/>
</dbReference>
<evidence type="ECO:0000256" key="3">
    <source>
        <dbReference type="RuleBase" id="RU000411"/>
    </source>
</evidence>
<dbReference type="OrthoDB" id="10063692at2759"/>
<feature type="compositionally biased region" description="Basic and acidic residues" evidence="4">
    <location>
        <begin position="253"/>
        <end position="264"/>
    </location>
</feature>
<protein>
    <submittedName>
        <fullName evidence="7">CLUMA_CG003436, isoform A</fullName>
    </submittedName>
</protein>
<sequence>MESLSKLLGFLLLLWITATAKALPDPTSKNEVTSSKNIVGVASQIISNALMRGQADSTSNYVFSPIGYATILSILSQGSFGKTRQEISQVLEQPDNFEEVASAYRLALSAYTGNDSEIAPQFKTWFYIYRNNTAEEKFKKLLTDDYLVEIKDIDRFPYDFDSPRIAEEDDATNSKDIAQFDDLKNTEPKDDMGSIDGFDTLKTNDDETSAKVEAAIAEYDMLNQDEKNKVSKFDKHVEDEQYVEVPEIKKEELQKKKDTSEKEHLKKKLQASEGPEKISLPFKKYLDDSEEIMDATENRNFVRRFGRAQPLSREGDVTSALSGNSIVGRKGGDSSSELESKMLLFNGLYFRGHWAEPFMELRSDDTKYFHALSGDQDIKFMLTYGAFKYADIPSKQLKAVELPYKNERYAMLIVMPETVKDLKHFSRESDYNSVNEIVAQLESSDLTLYVPKFRMECTSRAEKALGKLGLTTLFTSKADLSGITKDADNYQIEELVQHVAVRVDENSSSSSALSAGNVEGRVNAKAMEFSVDKPFLFYVRDVAQDIILAAGKIVEVPVETEIPISFN</sequence>
<keyword evidence="1" id="KW-0646">Protease inhibitor</keyword>
<evidence type="ECO:0000313" key="7">
    <source>
        <dbReference type="EMBL" id="CRK89704.1"/>
    </source>
</evidence>
<dbReference type="Gene3D" id="2.30.39.10">
    <property type="entry name" value="Alpha-1-antitrypsin, domain 1"/>
    <property type="match status" value="1"/>
</dbReference>
<gene>
    <name evidence="7" type="ORF">CLUMA_CG003436</name>
</gene>
<evidence type="ECO:0000256" key="4">
    <source>
        <dbReference type="SAM" id="MobiDB-lite"/>
    </source>
</evidence>
<dbReference type="SUPFAM" id="SSF56574">
    <property type="entry name" value="Serpins"/>
    <property type="match status" value="1"/>
</dbReference>
<reference evidence="7 8" key="1">
    <citation type="submission" date="2015-04" db="EMBL/GenBank/DDBJ databases">
        <authorList>
            <person name="Syromyatnikov M.Y."/>
            <person name="Popov V.N."/>
        </authorList>
    </citation>
    <scope>NUCLEOTIDE SEQUENCE [LARGE SCALE GENOMIC DNA]</scope>
</reference>
<feature type="signal peptide" evidence="5">
    <location>
        <begin position="1"/>
        <end position="22"/>
    </location>
</feature>
<evidence type="ECO:0000259" key="6">
    <source>
        <dbReference type="SMART" id="SM00093"/>
    </source>
</evidence>
<dbReference type="InterPro" id="IPR036186">
    <property type="entry name" value="Serpin_sf"/>
</dbReference>
<proteinExistence type="inferred from homology"/>
<dbReference type="EMBL" id="CVRI01000014">
    <property type="protein sequence ID" value="CRK89704.1"/>
    <property type="molecule type" value="Genomic_DNA"/>
</dbReference>
<dbReference type="PROSITE" id="PS00284">
    <property type="entry name" value="SERPIN"/>
    <property type="match status" value="1"/>
</dbReference>
<evidence type="ECO:0000256" key="2">
    <source>
        <dbReference type="ARBA" id="ARBA00022900"/>
    </source>
</evidence>
<dbReference type="InterPro" id="IPR023795">
    <property type="entry name" value="Serpin_CS"/>
</dbReference>
<keyword evidence="8" id="KW-1185">Reference proteome</keyword>
<dbReference type="InterPro" id="IPR042178">
    <property type="entry name" value="Serpin_sf_1"/>
</dbReference>
<dbReference type="PANTHER" id="PTHR11461:SF292">
    <property type="entry name" value="SERPIN 100A"/>
    <property type="match status" value="1"/>
</dbReference>
<feature type="domain" description="Serpin" evidence="6">
    <location>
        <begin position="51"/>
        <end position="556"/>
    </location>
</feature>
<dbReference type="Gene3D" id="3.30.497.10">
    <property type="entry name" value="Antithrombin, subunit I, domain 2"/>
    <property type="match status" value="2"/>
</dbReference>
<dbReference type="Pfam" id="PF00079">
    <property type="entry name" value="Serpin"/>
    <property type="match status" value="2"/>
</dbReference>
<keyword evidence="5" id="KW-0732">Signal</keyword>
<feature type="region of interest" description="Disordered" evidence="4">
    <location>
        <begin position="253"/>
        <end position="273"/>
    </location>
</feature>
<dbReference type="InterPro" id="IPR023796">
    <property type="entry name" value="Serpin_dom"/>
</dbReference>
<dbReference type="AlphaFoldDB" id="A0A1J1HNS7"/>
<name>A0A1J1HNS7_9DIPT</name>
<evidence type="ECO:0000313" key="8">
    <source>
        <dbReference type="Proteomes" id="UP000183832"/>
    </source>
</evidence>
<organism evidence="7 8">
    <name type="scientific">Clunio marinus</name>
    <dbReference type="NCBI Taxonomy" id="568069"/>
    <lineage>
        <taxon>Eukaryota</taxon>
        <taxon>Metazoa</taxon>
        <taxon>Ecdysozoa</taxon>
        <taxon>Arthropoda</taxon>
        <taxon>Hexapoda</taxon>
        <taxon>Insecta</taxon>
        <taxon>Pterygota</taxon>
        <taxon>Neoptera</taxon>
        <taxon>Endopterygota</taxon>
        <taxon>Diptera</taxon>
        <taxon>Nematocera</taxon>
        <taxon>Chironomoidea</taxon>
        <taxon>Chironomidae</taxon>
        <taxon>Clunio</taxon>
    </lineage>
</organism>
<dbReference type="PANTHER" id="PTHR11461">
    <property type="entry name" value="SERINE PROTEASE INHIBITOR, SERPIN"/>
    <property type="match status" value="1"/>
</dbReference>
<dbReference type="Proteomes" id="UP000183832">
    <property type="component" value="Unassembled WGS sequence"/>
</dbReference>
<dbReference type="InterPro" id="IPR000215">
    <property type="entry name" value="Serpin_fam"/>
</dbReference>
<keyword evidence="2" id="KW-0722">Serine protease inhibitor</keyword>
<dbReference type="SMART" id="SM00093">
    <property type="entry name" value="SERPIN"/>
    <property type="match status" value="1"/>
</dbReference>
<feature type="chain" id="PRO_5012294790" evidence="5">
    <location>
        <begin position="23"/>
        <end position="567"/>
    </location>
</feature>
<dbReference type="InterPro" id="IPR042185">
    <property type="entry name" value="Serpin_sf_2"/>
</dbReference>
<dbReference type="STRING" id="568069.A0A1J1HNS7"/>